<dbReference type="Pfam" id="PF16925">
    <property type="entry name" value="TetR_C_13"/>
    <property type="match status" value="1"/>
</dbReference>
<dbReference type="SUPFAM" id="SSF46689">
    <property type="entry name" value="Homeodomain-like"/>
    <property type="match status" value="1"/>
</dbReference>
<dbReference type="RefSeq" id="WP_063018335.1">
    <property type="nucleotide sequence ID" value="NZ_JBEYBM010000001.1"/>
</dbReference>
<keyword evidence="3" id="KW-0804">Transcription</keyword>
<dbReference type="InterPro" id="IPR001647">
    <property type="entry name" value="HTH_TetR"/>
</dbReference>
<evidence type="ECO:0000256" key="2">
    <source>
        <dbReference type="ARBA" id="ARBA00023125"/>
    </source>
</evidence>
<gene>
    <name evidence="6" type="ORF">ABZ507_30895</name>
</gene>
<evidence type="ECO:0000313" key="7">
    <source>
        <dbReference type="Proteomes" id="UP001550535"/>
    </source>
</evidence>
<dbReference type="SUPFAM" id="SSF48498">
    <property type="entry name" value="Tetracyclin repressor-like, C-terminal domain"/>
    <property type="match status" value="1"/>
</dbReference>
<reference evidence="6 7" key="1">
    <citation type="submission" date="2024-06" db="EMBL/GenBank/DDBJ databases">
        <title>The Natural Products Discovery Center: Release of the First 8490 Sequenced Strains for Exploring Actinobacteria Biosynthetic Diversity.</title>
        <authorList>
            <person name="Kalkreuter E."/>
            <person name="Kautsar S.A."/>
            <person name="Yang D."/>
            <person name="Bader C.D."/>
            <person name="Teijaro C.N."/>
            <person name="Fluegel L."/>
            <person name="Davis C.M."/>
            <person name="Simpson J.R."/>
            <person name="Lauterbach L."/>
            <person name="Steele A.D."/>
            <person name="Gui C."/>
            <person name="Meng S."/>
            <person name="Li G."/>
            <person name="Viehrig K."/>
            <person name="Ye F."/>
            <person name="Su P."/>
            <person name="Kiefer A.F."/>
            <person name="Nichols A."/>
            <person name="Cepeda A.J."/>
            <person name="Yan W."/>
            <person name="Fan B."/>
            <person name="Jiang Y."/>
            <person name="Adhikari A."/>
            <person name="Zheng C.-J."/>
            <person name="Schuster L."/>
            <person name="Cowan T.M."/>
            <person name="Smanski M.J."/>
            <person name="Chevrette M.G."/>
            <person name="De Carvalho L.P.S."/>
            <person name="Shen B."/>
        </authorList>
    </citation>
    <scope>NUCLEOTIDE SEQUENCE [LARGE SCALE GENOMIC DNA]</scope>
    <source>
        <strain evidence="6 7">NPDC019434</strain>
    </source>
</reference>
<keyword evidence="2 4" id="KW-0238">DNA-binding</keyword>
<dbReference type="EMBL" id="JBEYBR010000124">
    <property type="protein sequence ID" value="MEU2126228.1"/>
    <property type="molecule type" value="Genomic_DNA"/>
</dbReference>
<evidence type="ECO:0000256" key="1">
    <source>
        <dbReference type="ARBA" id="ARBA00023015"/>
    </source>
</evidence>
<protein>
    <submittedName>
        <fullName evidence="6">TetR family transcriptional regulator</fullName>
    </submittedName>
</protein>
<dbReference type="Proteomes" id="UP001550535">
    <property type="component" value="Unassembled WGS sequence"/>
</dbReference>
<keyword evidence="1" id="KW-0805">Transcription regulation</keyword>
<evidence type="ECO:0000313" key="6">
    <source>
        <dbReference type="EMBL" id="MEU2126228.1"/>
    </source>
</evidence>
<organism evidence="6 7">
    <name type="scientific">Nocardia niwae</name>
    <dbReference type="NCBI Taxonomy" id="626084"/>
    <lineage>
        <taxon>Bacteria</taxon>
        <taxon>Bacillati</taxon>
        <taxon>Actinomycetota</taxon>
        <taxon>Actinomycetes</taxon>
        <taxon>Mycobacteriales</taxon>
        <taxon>Nocardiaceae</taxon>
        <taxon>Nocardia</taxon>
    </lineage>
</organism>
<dbReference type="PANTHER" id="PTHR47506:SF3">
    <property type="entry name" value="HTH-TYPE TRANSCRIPTIONAL REGULATOR LMRA"/>
    <property type="match status" value="1"/>
</dbReference>
<dbReference type="Pfam" id="PF00440">
    <property type="entry name" value="TetR_N"/>
    <property type="match status" value="1"/>
</dbReference>
<dbReference type="Gene3D" id="1.10.357.10">
    <property type="entry name" value="Tetracycline Repressor, domain 2"/>
    <property type="match status" value="1"/>
</dbReference>
<dbReference type="PANTHER" id="PTHR47506">
    <property type="entry name" value="TRANSCRIPTIONAL REGULATORY PROTEIN"/>
    <property type="match status" value="1"/>
</dbReference>
<feature type="domain" description="HTH tetR-type" evidence="5">
    <location>
        <begin position="13"/>
        <end position="73"/>
    </location>
</feature>
<evidence type="ECO:0000259" key="5">
    <source>
        <dbReference type="PROSITE" id="PS50977"/>
    </source>
</evidence>
<feature type="DNA-binding region" description="H-T-H motif" evidence="4">
    <location>
        <begin position="36"/>
        <end position="55"/>
    </location>
</feature>
<keyword evidence="7" id="KW-1185">Reference proteome</keyword>
<dbReference type="PRINTS" id="PR00455">
    <property type="entry name" value="HTHTETR"/>
</dbReference>
<evidence type="ECO:0000256" key="4">
    <source>
        <dbReference type="PROSITE-ProRule" id="PRU00335"/>
    </source>
</evidence>
<name>A0ABV2XJZ8_9NOCA</name>
<proteinExistence type="predicted"/>
<dbReference type="PROSITE" id="PS50977">
    <property type="entry name" value="HTH_TETR_2"/>
    <property type="match status" value="1"/>
</dbReference>
<accession>A0ABV2XJZ8</accession>
<sequence length="205" mass="21928">MPASTDTLTAKGLRSRARIVDAAARLMLANGAHGTTMEAIQHEAGVSASQLYHYFDNKRDLLAAVIQSSTEVVVANKWLLEMRSLHDLRAWRDAVVAAARATGCRTGCPLASFAEDIPDTDPELLELVAAGLRRLTAAVADGLTAMRDSGELREDTDIDRLSLVVVTAYEGGMLVSRAQREPAPLEAALDAAVACVETQAARTDR</sequence>
<comment type="caution">
    <text evidence="6">The sequence shown here is derived from an EMBL/GenBank/DDBJ whole genome shotgun (WGS) entry which is preliminary data.</text>
</comment>
<evidence type="ECO:0000256" key="3">
    <source>
        <dbReference type="ARBA" id="ARBA00023163"/>
    </source>
</evidence>
<dbReference type="InterPro" id="IPR036271">
    <property type="entry name" value="Tet_transcr_reg_TetR-rel_C_sf"/>
</dbReference>
<dbReference type="InterPro" id="IPR011075">
    <property type="entry name" value="TetR_C"/>
</dbReference>
<dbReference type="InterPro" id="IPR009057">
    <property type="entry name" value="Homeodomain-like_sf"/>
</dbReference>